<organism evidence="1 2">
    <name type="scientific">Catenuloplanes niger</name>
    <dbReference type="NCBI Taxonomy" id="587534"/>
    <lineage>
        <taxon>Bacteria</taxon>
        <taxon>Bacillati</taxon>
        <taxon>Actinomycetota</taxon>
        <taxon>Actinomycetes</taxon>
        <taxon>Micromonosporales</taxon>
        <taxon>Micromonosporaceae</taxon>
        <taxon>Catenuloplanes</taxon>
    </lineage>
</organism>
<dbReference type="Proteomes" id="UP001183629">
    <property type="component" value="Unassembled WGS sequence"/>
</dbReference>
<dbReference type="SUPFAM" id="SSF56784">
    <property type="entry name" value="HAD-like"/>
    <property type="match status" value="1"/>
</dbReference>
<dbReference type="InterPro" id="IPR006439">
    <property type="entry name" value="HAD-SF_hydro_IA"/>
</dbReference>
<evidence type="ECO:0000313" key="1">
    <source>
        <dbReference type="EMBL" id="MDR7324113.1"/>
    </source>
</evidence>
<dbReference type="Gene3D" id="3.40.50.1000">
    <property type="entry name" value="HAD superfamily/HAD-like"/>
    <property type="match status" value="1"/>
</dbReference>
<dbReference type="RefSeq" id="WP_310417014.1">
    <property type="nucleotide sequence ID" value="NZ_JAVDYC010000001.1"/>
</dbReference>
<dbReference type="PRINTS" id="PR00413">
    <property type="entry name" value="HADHALOGNASE"/>
</dbReference>
<keyword evidence="1" id="KW-0378">Hydrolase</keyword>
<dbReference type="PANTHER" id="PTHR46649:SF4">
    <property type="entry name" value="HALOACID DEHALOGENASE-LIKE HYDROLASE (HAD) SUPERFAMILY PROTEIN"/>
    <property type="match status" value="1"/>
</dbReference>
<dbReference type="InterPro" id="IPR036412">
    <property type="entry name" value="HAD-like_sf"/>
</dbReference>
<dbReference type="NCBIfam" id="TIGR01509">
    <property type="entry name" value="HAD-SF-IA-v3"/>
    <property type="match status" value="1"/>
</dbReference>
<dbReference type="InterPro" id="IPR023214">
    <property type="entry name" value="HAD_sf"/>
</dbReference>
<accession>A0AAE3ZTZ4</accession>
<evidence type="ECO:0000313" key="2">
    <source>
        <dbReference type="Proteomes" id="UP001183629"/>
    </source>
</evidence>
<reference evidence="1 2" key="1">
    <citation type="submission" date="2023-07" db="EMBL/GenBank/DDBJ databases">
        <title>Sequencing the genomes of 1000 actinobacteria strains.</title>
        <authorList>
            <person name="Klenk H.-P."/>
        </authorList>
    </citation>
    <scope>NUCLEOTIDE SEQUENCE [LARGE SCALE GENOMIC DNA]</scope>
    <source>
        <strain evidence="1 2">DSM 44711</strain>
    </source>
</reference>
<dbReference type="SFLD" id="SFLDG01129">
    <property type="entry name" value="C1.5:_HAD__Beta-PGM__Phosphata"/>
    <property type="match status" value="1"/>
</dbReference>
<dbReference type="PANTHER" id="PTHR46649">
    <property type="match status" value="1"/>
</dbReference>
<name>A0AAE3ZTZ4_9ACTN</name>
<protein>
    <submittedName>
        <fullName evidence="1">Hydrolase of the HAD superfamily</fullName>
    </submittedName>
</protein>
<dbReference type="SFLD" id="SFLDS00003">
    <property type="entry name" value="Haloacid_Dehalogenase"/>
    <property type="match status" value="1"/>
</dbReference>
<dbReference type="Pfam" id="PF00702">
    <property type="entry name" value="Hydrolase"/>
    <property type="match status" value="1"/>
</dbReference>
<comment type="caution">
    <text evidence="1">The sequence shown here is derived from an EMBL/GenBank/DDBJ whole genome shotgun (WGS) entry which is preliminary data.</text>
</comment>
<gene>
    <name evidence="1" type="ORF">J2S44_004363</name>
</gene>
<sequence>MPAYRAVLFDFFGTLTRAVRRGPAHAGIARLLGCDPATLVEVLDRTYHARARGLFGSAEDTLRRVAAEAGGHPGDSTLRVAVDARREAIHADTTLRPDAVSTLRALRGRGLRTAVVSDCTHELPDVLPRLPVYRLLDARVLSVEMGICKPDPGMFLSAAALVGARPEECLYVGDGGSRELSGAEAVGMTAVRLRAPDLAGHLTFNPDTTWSGSDIARLSDTIALVDRVLQPA</sequence>
<dbReference type="AlphaFoldDB" id="A0AAE3ZTZ4"/>
<proteinExistence type="predicted"/>
<keyword evidence="2" id="KW-1185">Reference proteome</keyword>
<dbReference type="GO" id="GO:0016787">
    <property type="term" value="F:hydrolase activity"/>
    <property type="evidence" value="ECO:0007669"/>
    <property type="project" value="UniProtKB-KW"/>
</dbReference>
<dbReference type="EMBL" id="JAVDYC010000001">
    <property type="protein sequence ID" value="MDR7324113.1"/>
    <property type="molecule type" value="Genomic_DNA"/>
</dbReference>